<gene>
    <name evidence="1" type="ORF">PEDI_13040</name>
</gene>
<sequence>MGAKPPAGPHADFWFKPNEFYVVDYDGDGAMPYILKEDSLTIFYNDFIQKGVILSVSKDTLKIYWDDTMHPTIQLDIY</sequence>
<accession>A0AAN4VXM9</accession>
<dbReference type="AlphaFoldDB" id="A0AAN4VXM9"/>
<name>A0AAN4VXM9_9BACT</name>
<dbReference type="Proteomes" id="UP001310022">
    <property type="component" value="Unassembled WGS sequence"/>
</dbReference>
<comment type="caution">
    <text evidence="1">The sequence shown here is derived from an EMBL/GenBank/DDBJ whole genome shotgun (WGS) entry which is preliminary data.</text>
</comment>
<evidence type="ECO:0000313" key="2">
    <source>
        <dbReference type="Proteomes" id="UP001310022"/>
    </source>
</evidence>
<reference evidence="1 2" key="1">
    <citation type="submission" date="2021-12" db="EMBL/GenBank/DDBJ databases">
        <title>Genome sequencing of bacteria with rrn-lacking chromosome and rrn-plasmid.</title>
        <authorList>
            <person name="Anda M."/>
            <person name="Iwasaki W."/>
        </authorList>
    </citation>
    <scope>NUCLEOTIDE SEQUENCE [LARGE SCALE GENOMIC DNA]</scope>
    <source>
        <strain evidence="1 2">NBRC 15940</strain>
    </source>
</reference>
<protein>
    <submittedName>
        <fullName evidence="1">Uncharacterized protein</fullName>
    </submittedName>
</protein>
<organism evidence="1 2">
    <name type="scientific">Persicobacter diffluens</name>
    <dbReference type="NCBI Taxonomy" id="981"/>
    <lineage>
        <taxon>Bacteria</taxon>
        <taxon>Pseudomonadati</taxon>
        <taxon>Bacteroidota</taxon>
        <taxon>Cytophagia</taxon>
        <taxon>Cytophagales</taxon>
        <taxon>Persicobacteraceae</taxon>
        <taxon>Persicobacter</taxon>
    </lineage>
</organism>
<dbReference type="EMBL" id="BQKE01000001">
    <property type="protein sequence ID" value="GJM60752.1"/>
    <property type="molecule type" value="Genomic_DNA"/>
</dbReference>
<proteinExistence type="predicted"/>
<keyword evidence="2" id="KW-1185">Reference proteome</keyword>
<evidence type="ECO:0000313" key="1">
    <source>
        <dbReference type="EMBL" id="GJM60752.1"/>
    </source>
</evidence>
<dbReference type="RefSeq" id="WP_338236444.1">
    <property type="nucleotide sequence ID" value="NZ_BQKE01000001.1"/>
</dbReference>